<keyword evidence="3" id="KW-1185">Reference proteome</keyword>
<dbReference type="Proteomes" id="UP000285567">
    <property type="component" value="Unassembled WGS sequence"/>
</dbReference>
<reference evidence="2 3" key="1">
    <citation type="journal article" date="2016" name="Front. Microbiol.">
        <title>Comprehensive Phylogenetic Analysis of Bovine Non-aureus Staphylococci Species Based on Whole-Genome Sequencing.</title>
        <authorList>
            <person name="Naushad S."/>
            <person name="Barkema H.W."/>
            <person name="Luby C."/>
            <person name="Condas L.A."/>
            <person name="Nobrega D.B."/>
            <person name="Carson D.A."/>
            <person name="De Buck J."/>
        </authorList>
    </citation>
    <scope>NUCLEOTIDE SEQUENCE [LARGE SCALE GENOMIC DNA]</scope>
    <source>
        <strain evidence="2 3">SNUC 102</strain>
    </source>
</reference>
<evidence type="ECO:0000256" key="1">
    <source>
        <dbReference type="SAM" id="Phobius"/>
    </source>
</evidence>
<accession>A0A418IP28</accession>
<dbReference type="AlphaFoldDB" id="A0A418IP28"/>
<keyword evidence="1" id="KW-0472">Membrane</keyword>
<comment type="caution">
    <text evidence="2">The sequence shown here is derived from an EMBL/GenBank/DDBJ whole genome shotgun (WGS) entry which is preliminary data.</text>
</comment>
<evidence type="ECO:0000313" key="3">
    <source>
        <dbReference type="Proteomes" id="UP000285567"/>
    </source>
</evidence>
<evidence type="ECO:0000313" key="2">
    <source>
        <dbReference type="EMBL" id="RIN11137.1"/>
    </source>
</evidence>
<protein>
    <submittedName>
        <fullName evidence="2">Uncharacterized protein</fullName>
    </submittedName>
</protein>
<proteinExistence type="predicted"/>
<keyword evidence="1" id="KW-0812">Transmembrane</keyword>
<name>A0A418IP28_STAXY</name>
<dbReference type="EMBL" id="QXUL01000025">
    <property type="protein sequence ID" value="RIN11137.1"/>
    <property type="molecule type" value="Genomic_DNA"/>
</dbReference>
<gene>
    <name evidence="2" type="ORF">BU097_06175</name>
</gene>
<dbReference type="OrthoDB" id="2414506at2"/>
<organism evidence="2 3">
    <name type="scientific">Staphylococcus xylosus</name>
    <dbReference type="NCBI Taxonomy" id="1288"/>
    <lineage>
        <taxon>Bacteria</taxon>
        <taxon>Bacillati</taxon>
        <taxon>Bacillota</taxon>
        <taxon>Bacilli</taxon>
        <taxon>Bacillales</taxon>
        <taxon>Staphylococcaceae</taxon>
        <taxon>Staphylococcus</taxon>
    </lineage>
</organism>
<sequence length="66" mass="7235">MTILNIIAYTLISVFILDIVIGILLINKGQSRKHFMTELKIIVILLCVCFLGLGISLVTIGYLGGK</sequence>
<feature type="transmembrane region" description="Helical" evidence="1">
    <location>
        <begin position="39"/>
        <end position="63"/>
    </location>
</feature>
<feature type="transmembrane region" description="Helical" evidence="1">
    <location>
        <begin position="6"/>
        <end position="27"/>
    </location>
</feature>
<dbReference type="RefSeq" id="WP_107551244.1">
    <property type="nucleotide sequence ID" value="NZ_CABIWF010000003.1"/>
</dbReference>
<keyword evidence="1" id="KW-1133">Transmembrane helix</keyword>